<sequence length="206" mass="22518">MAENKSSGCVVAAIVGVVAVVVGAVLVSTFLYRGAVAGKRMVSAQIEKARSEADRARADATAAQMIELKEGELPDYATYQSGQPLSREMFLAWRSDTNATTLVRETFREKVEGADVTWTLRAGDLRQEGDYITGSFFLPYGLRTTTGYLTSPGVESVRCEFPVRERESLLNIRRDQTATIRGKLSLKSGETVLREARQAGTGVEKE</sequence>
<comment type="caution">
    <text evidence="3">The sequence shown here is derived from an EMBL/GenBank/DDBJ whole genome shotgun (WGS) entry which is preliminary data.</text>
</comment>
<proteinExistence type="predicted"/>
<dbReference type="RefSeq" id="WP_341405777.1">
    <property type="nucleotide sequence ID" value="NZ_JBBUKT010000006.1"/>
</dbReference>
<evidence type="ECO:0000313" key="3">
    <source>
        <dbReference type="EMBL" id="MEK7952017.1"/>
    </source>
</evidence>
<keyword evidence="4" id="KW-1185">Reference proteome</keyword>
<name>A0ABU9AW88_9BACT</name>
<protein>
    <submittedName>
        <fullName evidence="3">Uncharacterized protein</fullName>
    </submittedName>
</protein>
<evidence type="ECO:0000256" key="1">
    <source>
        <dbReference type="SAM" id="Coils"/>
    </source>
</evidence>
<keyword evidence="2" id="KW-0472">Membrane</keyword>
<keyword evidence="1" id="KW-0175">Coiled coil</keyword>
<accession>A0ABU9AW88</accession>
<organism evidence="3 4">
    <name type="scientific">Luteolibacter soli</name>
    <dbReference type="NCBI Taxonomy" id="3135280"/>
    <lineage>
        <taxon>Bacteria</taxon>
        <taxon>Pseudomonadati</taxon>
        <taxon>Verrucomicrobiota</taxon>
        <taxon>Verrucomicrobiia</taxon>
        <taxon>Verrucomicrobiales</taxon>
        <taxon>Verrucomicrobiaceae</taxon>
        <taxon>Luteolibacter</taxon>
    </lineage>
</organism>
<feature type="transmembrane region" description="Helical" evidence="2">
    <location>
        <begin position="12"/>
        <end position="32"/>
    </location>
</feature>
<evidence type="ECO:0000256" key="2">
    <source>
        <dbReference type="SAM" id="Phobius"/>
    </source>
</evidence>
<dbReference type="Proteomes" id="UP001371305">
    <property type="component" value="Unassembled WGS sequence"/>
</dbReference>
<keyword evidence="2" id="KW-1133">Transmembrane helix</keyword>
<feature type="coiled-coil region" evidence="1">
    <location>
        <begin position="39"/>
        <end position="66"/>
    </location>
</feature>
<keyword evidence="2" id="KW-0812">Transmembrane</keyword>
<evidence type="ECO:0000313" key="4">
    <source>
        <dbReference type="Proteomes" id="UP001371305"/>
    </source>
</evidence>
<dbReference type="EMBL" id="JBBUKT010000006">
    <property type="protein sequence ID" value="MEK7952017.1"/>
    <property type="molecule type" value="Genomic_DNA"/>
</dbReference>
<gene>
    <name evidence="3" type="ORF">WKV53_15990</name>
</gene>
<reference evidence="3 4" key="1">
    <citation type="submission" date="2024-04" db="EMBL/GenBank/DDBJ databases">
        <title>Luteolibacter sp. isolated from soil.</title>
        <authorList>
            <person name="An J."/>
        </authorList>
    </citation>
    <scope>NUCLEOTIDE SEQUENCE [LARGE SCALE GENOMIC DNA]</scope>
    <source>
        <strain evidence="3 4">Y139</strain>
    </source>
</reference>